<keyword evidence="2" id="KW-1185">Reference proteome</keyword>
<dbReference type="Proteomes" id="UP001501490">
    <property type="component" value="Unassembled WGS sequence"/>
</dbReference>
<evidence type="ECO:0000313" key="1">
    <source>
        <dbReference type="EMBL" id="GAA3613662.1"/>
    </source>
</evidence>
<evidence type="ECO:0000313" key="2">
    <source>
        <dbReference type="Proteomes" id="UP001501490"/>
    </source>
</evidence>
<comment type="caution">
    <text evidence="1">The sequence shown here is derived from an EMBL/GenBank/DDBJ whole genome shotgun (WGS) entry which is preliminary data.</text>
</comment>
<name>A0ABP6ZLQ4_9ACTN</name>
<gene>
    <name evidence="1" type="ORF">GCM10022236_14470</name>
</gene>
<reference evidence="2" key="1">
    <citation type="journal article" date="2019" name="Int. J. Syst. Evol. Microbiol.">
        <title>The Global Catalogue of Microorganisms (GCM) 10K type strain sequencing project: providing services to taxonomists for standard genome sequencing and annotation.</title>
        <authorList>
            <consortium name="The Broad Institute Genomics Platform"/>
            <consortium name="The Broad Institute Genome Sequencing Center for Infectious Disease"/>
            <person name="Wu L."/>
            <person name="Ma J."/>
        </authorList>
    </citation>
    <scope>NUCLEOTIDE SEQUENCE [LARGE SCALE GENOMIC DNA]</scope>
    <source>
        <strain evidence="2">JCM 16929</strain>
    </source>
</reference>
<organism evidence="1 2">
    <name type="scientific">Microlunatus ginsengisoli</name>
    <dbReference type="NCBI Taxonomy" id="363863"/>
    <lineage>
        <taxon>Bacteria</taxon>
        <taxon>Bacillati</taxon>
        <taxon>Actinomycetota</taxon>
        <taxon>Actinomycetes</taxon>
        <taxon>Propionibacteriales</taxon>
        <taxon>Propionibacteriaceae</taxon>
        <taxon>Microlunatus</taxon>
    </lineage>
</organism>
<sequence>MVVEDPRIVEDEFDHAEVVRLVIDVDGGEEGVDLSEDDLVYRLVAAKRGSSDGPIVVEDPDGNPVGLC</sequence>
<accession>A0ABP6ZLQ4</accession>
<dbReference type="RefSeq" id="WP_344802856.1">
    <property type="nucleotide sequence ID" value="NZ_BAABAB010000009.1"/>
</dbReference>
<proteinExistence type="predicted"/>
<protein>
    <submittedName>
        <fullName evidence="1">Uncharacterized protein</fullName>
    </submittedName>
</protein>
<dbReference type="EMBL" id="BAABAB010000009">
    <property type="protein sequence ID" value="GAA3613662.1"/>
    <property type="molecule type" value="Genomic_DNA"/>
</dbReference>